<dbReference type="WBParaSite" id="ECPE_0001729901-mRNA-1">
    <property type="protein sequence ID" value="ECPE_0001729901-mRNA-1"/>
    <property type="gene ID" value="ECPE_0001729901"/>
</dbReference>
<sequence>MLSYNAIFLKSLQFIVQKHQFLIFAHSVRNQFKRLQQAVQGHYKKHRAGWRVTLRRRSVDNLTVPCIISSNVLSLTGKLDDVKSMIYQKECKNVGAILLQESWLHPDIEDNVVHLDGFDIFRVDRNASFLHGGGGVVTFINRK</sequence>
<dbReference type="AlphaFoldDB" id="A0A183BDG9"/>
<evidence type="ECO:0000313" key="3">
    <source>
        <dbReference type="WBParaSite" id="ECPE_0001729901-mRNA-1"/>
    </source>
</evidence>
<dbReference type="OrthoDB" id="6154363at2759"/>
<dbReference type="Proteomes" id="UP000272942">
    <property type="component" value="Unassembled WGS sequence"/>
</dbReference>
<dbReference type="EMBL" id="UZAN01068274">
    <property type="protein sequence ID" value="VDP94543.1"/>
    <property type="molecule type" value="Genomic_DNA"/>
</dbReference>
<name>A0A183BDG9_9TREM</name>
<keyword evidence="2" id="KW-1185">Reference proteome</keyword>
<reference evidence="1 2" key="2">
    <citation type="submission" date="2018-11" db="EMBL/GenBank/DDBJ databases">
        <authorList>
            <consortium name="Pathogen Informatics"/>
        </authorList>
    </citation>
    <scope>NUCLEOTIDE SEQUENCE [LARGE SCALE GENOMIC DNA]</scope>
    <source>
        <strain evidence="1 2">Egypt</strain>
    </source>
</reference>
<accession>A0A183BDG9</accession>
<reference evidence="3" key="1">
    <citation type="submission" date="2016-06" db="UniProtKB">
        <authorList>
            <consortium name="WormBaseParasite"/>
        </authorList>
    </citation>
    <scope>IDENTIFICATION</scope>
</reference>
<protein>
    <submittedName>
        <fullName evidence="3">Reverse transcriptase</fullName>
    </submittedName>
</protein>
<evidence type="ECO:0000313" key="2">
    <source>
        <dbReference type="Proteomes" id="UP000272942"/>
    </source>
</evidence>
<evidence type="ECO:0000313" key="1">
    <source>
        <dbReference type="EMBL" id="VDP94543.1"/>
    </source>
</evidence>
<proteinExistence type="predicted"/>
<gene>
    <name evidence="1" type="ORF">ECPE_LOCUS17254</name>
</gene>
<organism evidence="3">
    <name type="scientific">Echinostoma caproni</name>
    <dbReference type="NCBI Taxonomy" id="27848"/>
    <lineage>
        <taxon>Eukaryota</taxon>
        <taxon>Metazoa</taxon>
        <taxon>Spiralia</taxon>
        <taxon>Lophotrochozoa</taxon>
        <taxon>Platyhelminthes</taxon>
        <taxon>Trematoda</taxon>
        <taxon>Digenea</taxon>
        <taxon>Plagiorchiida</taxon>
        <taxon>Echinostomata</taxon>
        <taxon>Echinostomatoidea</taxon>
        <taxon>Echinostomatidae</taxon>
        <taxon>Echinostoma</taxon>
    </lineage>
</organism>